<feature type="active site" evidence="8">
    <location>
        <position position="166"/>
    </location>
</feature>
<dbReference type="GO" id="GO:0005524">
    <property type="term" value="F:ATP binding"/>
    <property type="evidence" value="ECO:0007669"/>
    <property type="project" value="UniProtKB-KW"/>
</dbReference>
<comment type="catalytic activity">
    <reaction evidence="8">
        <text>XMP + L-glutamine + ATP + H2O = GMP + L-glutamate + AMP + diphosphate + 2 H(+)</text>
        <dbReference type="Rhea" id="RHEA:11680"/>
        <dbReference type="ChEBI" id="CHEBI:15377"/>
        <dbReference type="ChEBI" id="CHEBI:15378"/>
        <dbReference type="ChEBI" id="CHEBI:29985"/>
        <dbReference type="ChEBI" id="CHEBI:30616"/>
        <dbReference type="ChEBI" id="CHEBI:33019"/>
        <dbReference type="ChEBI" id="CHEBI:57464"/>
        <dbReference type="ChEBI" id="CHEBI:58115"/>
        <dbReference type="ChEBI" id="CHEBI:58359"/>
        <dbReference type="ChEBI" id="CHEBI:456215"/>
        <dbReference type="EC" id="6.3.5.2"/>
    </reaction>
</comment>
<dbReference type="Proteomes" id="UP000284763">
    <property type="component" value="Unassembled WGS sequence"/>
</dbReference>
<keyword evidence="4 8" id="KW-0332">GMP biosynthesis</keyword>
<dbReference type="InterPro" id="IPR017926">
    <property type="entry name" value="GATASE"/>
</dbReference>
<dbReference type="PANTHER" id="PTHR11922">
    <property type="entry name" value="GMP SYNTHASE-RELATED"/>
    <property type="match status" value="1"/>
</dbReference>
<dbReference type="PRINTS" id="PR00097">
    <property type="entry name" value="ANTSNTHASEII"/>
</dbReference>
<evidence type="ECO:0000256" key="5">
    <source>
        <dbReference type="ARBA" id="ARBA00022755"/>
    </source>
</evidence>
<dbReference type="PROSITE" id="PS51273">
    <property type="entry name" value="GATASE_TYPE_1"/>
    <property type="match status" value="1"/>
</dbReference>
<evidence type="ECO:0000256" key="6">
    <source>
        <dbReference type="ARBA" id="ARBA00022840"/>
    </source>
</evidence>
<dbReference type="NCBIfam" id="NF001975">
    <property type="entry name" value="PRK00758.1"/>
    <property type="match status" value="1"/>
</dbReference>
<dbReference type="EC" id="6.3.5.2" evidence="8"/>
<evidence type="ECO:0000313" key="11">
    <source>
        <dbReference type="Proteomes" id="UP000284763"/>
    </source>
</evidence>
<proteinExistence type="inferred from homology"/>
<evidence type="ECO:0000256" key="1">
    <source>
        <dbReference type="ARBA" id="ARBA00002332"/>
    </source>
</evidence>
<evidence type="ECO:0000313" key="10">
    <source>
        <dbReference type="EMBL" id="RQD87859.1"/>
    </source>
</evidence>
<feature type="domain" description="Glutamine amidotransferase" evidence="9">
    <location>
        <begin position="7"/>
        <end position="184"/>
    </location>
</feature>
<evidence type="ECO:0000259" key="9">
    <source>
        <dbReference type="Pfam" id="PF00117"/>
    </source>
</evidence>
<reference evidence="10 11" key="1">
    <citation type="submission" date="2018-08" db="EMBL/GenBank/DDBJ databases">
        <title>The metabolism and importance of syntrophic acetate oxidation coupled to methane or sulfide production in haloalkaline environments.</title>
        <authorList>
            <person name="Timmers P.H.A."/>
            <person name="Vavourakis C.D."/>
            <person name="Sorokin D.Y."/>
            <person name="Sinninghe Damste J.S."/>
            <person name="Muyzer G."/>
            <person name="Stams A.J.M."/>
            <person name="Plugge C.M."/>
        </authorList>
    </citation>
    <scope>NUCLEOTIDE SEQUENCE [LARGE SCALE GENOMIC DNA]</scope>
    <source>
        <strain evidence="10">MSAO_Arc3</strain>
    </source>
</reference>
<keyword evidence="6 8" id="KW-0067">ATP-binding</keyword>
<evidence type="ECO:0000256" key="3">
    <source>
        <dbReference type="ARBA" id="ARBA00022741"/>
    </source>
</evidence>
<dbReference type="Gene3D" id="3.40.50.880">
    <property type="match status" value="1"/>
</dbReference>
<keyword evidence="3 8" id="KW-0547">Nucleotide-binding</keyword>
<comment type="caution">
    <text evidence="10">The sequence shown here is derived from an EMBL/GenBank/DDBJ whole genome shotgun (WGS) entry which is preliminary data.</text>
</comment>
<dbReference type="GO" id="GO:0005829">
    <property type="term" value="C:cytosol"/>
    <property type="evidence" value="ECO:0007669"/>
    <property type="project" value="TreeGrafter"/>
</dbReference>
<dbReference type="AlphaFoldDB" id="A0A424Z166"/>
<dbReference type="NCBIfam" id="TIGR00888">
    <property type="entry name" value="guaA_Nterm"/>
    <property type="match status" value="1"/>
</dbReference>
<dbReference type="PRINTS" id="PR00096">
    <property type="entry name" value="GATASE"/>
</dbReference>
<evidence type="ECO:0000256" key="2">
    <source>
        <dbReference type="ARBA" id="ARBA00022598"/>
    </source>
</evidence>
<keyword evidence="2 8" id="KW-0436">Ligase</keyword>
<dbReference type="UniPathway" id="UPA00189">
    <property type="reaction ID" value="UER00296"/>
</dbReference>
<comment type="subunit">
    <text evidence="8">Heterodimer composed of a glutamine amidotransferase subunit (A) and a GMP-binding subunit (B).</text>
</comment>
<dbReference type="Pfam" id="PF00117">
    <property type="entry name" value="GATase"/>
    <property type="match status" value="1"/>
</dbReference>
<comment type="pathway">
    <text evidence="8">Purine metabolism; GMP biosynthesis; GMP from XMP (L-Gln route): step 1/1.</text>
</comment>
<dbReference type="InterPro" id="IPR004739">
    <property type="entry name" value="GMP_synth_GATase"/>
</dbReference>
<accession>A0A424Z166</accession>
<evidence type="ECO:0000256" key="4">
    <source>
        <dbReference type="ARBA" id="ARBA00022749"/>
    </source>
</evidence>
<gene>
    <name evidence="8" type="primary">guaAA</name>
    <name evidence="10" type="ORF">D5R95_03220</name>
</gene>
<keyword evidence="7 8" id="KW-0315">Glutamine amidotransferase</keyword>
<evidence type="ECO:0000256" key="7">
    <source>
        <dbReference type="ARBA" id="ARBA00022962"/>
    </source>
</evidence>
<comment type="function">
    <text evidence="1 8">Catalyzes the synthesis of GMP from XMP.</text>
</comment>
<keyword evidence="5 8" id="KW-0658">Purine biosynthesis</keyword>
<feature type="active site" description="Nucleophile" evidence="8">
    <location>
        <position position="79"/>
    </location>
</feature>
<dbReference type="FunFam" id="3.40.50.880:FF:000047">
    <property type="entry name" value="GMP synthase [glutamine-hydrolyzing] subunit A"/>
    <property type="match status" value="1"/>
</dbReference>
<feature type="active site" evidence="8">
    <location>
        <position position="168"/>
    </location>
</feature>
<protein>
    <recommendedName>
        <fullName evidence="8">GMP synthase [glutamine-hydrolyzing] subunit A</fullName>
        <ecNumber evidence="8">6.3.5.2</ecNumber>
    </recommendedName>
    <alternativeName>
        <fullName evidence="8">Glutamine amidotransferase</fullName>
    </alternativeName>
</protein>
<evidence type="ECO:0000256" key="8">
    <source>
        <dbReference type="HAMAP-Rule" id="MF_01510"/>
    </source>
</evidence>
<sequence>MKTLKILIINNHGQFCHLIHRTVRDFDMDTKIVPNITSVDSLIEEEPDCLILSGGPSMERTGLSMDYIDSIDVPILGICLGHQLIAKKFGGDYGIGKNGGYAAIDIEIMEEDDILQGLAPSISVWASHADEVTVLPKNFIHLARSNLCEIEAMKHPSRPIYGIQWHPEVSHTQKGTELFENYFRICE</sequence>
<dbReference type="GO" id="GO:0003921">
    <property type="term" value="F:GMP synthase activity"/>
    <property type="evidence" value="ECO:0007669"/>
    <property type="project" value="TreeGrafter"/>
</dbReference>
<dbReference type="CDD" id="cd01742">
    <property type="entry name" value="GATase1_GMP_Synthase"/>
    <property type="match status" value="1"/>
</dbReference>
<name>A0A424Z166_9EURY</name>
<dbReference type="InterPro" id="IPR029062">
    <property type="entry name" value="Class_I_gatase-like"/>
</dbReference>
<dbReference type="SUPFAM" id="SSF52317">
    <property type="entry name" value="Class I glutamine amidotransferase-like"/>
    <property type="match status" value="1"/>
</dbReference>
<dbReference type="PANTHER" id="PTHR11922:SF2">
    <property type="entry name" value="GMP SYNTHASE [GLUTAMINE-HYDROLYZING]"/>
    <property type="match status" value="1"/>
</dbReference>
<dbReference type="HAMAP" id="MF_01510">
    <property type="entry name" value="GMP_synthase_A"/>
    <property type="match status" value="1"/>
</dbReference>
<dbReference type="EMBL" id="QZAB01000221">
    <property type="protein sequence ID" value="RQD87859.1"/>
    <property type="molecule type" value="Genomic_DNA"/>
</dbReference>
<organism evidence="10 11">
    <name type="scientific">Methanosalsum natronophilum</name>
    <dbReference type="NCBI Taxonomy" id="768733"/>
    <lineage>
        <taxon>Archaea</taxon>
        <taxon>Methanobacteriati</taxon>
        <taxon>Methanobacteriota</taxon>
        <taxon>Stenosarchaea group</taxon>
        <taxon>Methanomicrobia</taxon>
        <taxon>Methanosarcinales</taxon>
        <taxon>Methanosarcinaceae</taxon>
        <taxon>Methanosalsum</taxon>
    </lineage>
</organism>
<dbReference type="InterPro" id="IPR023686">
    <property type="entry name" value="GMP_synthase_A"/>
</dbReference>